<dbReference type="GO" id="GO:0003677">
    <property type="term" value="F:DNA binding"/>
    <property type="evidence" value="ECO:0007669"/>
    <property type="project" value="UniProtKB-KW"/>
</dbReference>
<sequence length="176" mass="20961">MIKEKVLKKTLYDNKDAMYRLALSILKSEADAEDALQDVFVKCWHQKNEIQITSDIRGYLMRATRNRCLDMVKKYNRKYEQSGIYEDFMDMDKNGVEVKDQLVWIDRFLEQLPEVNQTVFHMREVEGIPFEEISKTVNTPISNVRTILSRTKKHLRKQFNIINRIDTPNTLKKTER</sequence>
<accession>A0A0S2HUC3</accession>
<dbReference type="STRING" id="1307839.L21SP5_00007"/>
<keyword evidence="3" id="KW-0731">Sigma factor</keyword>
<dbReference type="InterPro" id="IPR007627">
    <property type="entry name" value="RNA_pol_sigma70_r2"/>
</dbReference>
<evidence type="ECO:0000256" key="3">
    <source>
        <dbReference type="ARBA" id="ARBA00023082"/>
    </source>
</evidence>
<comment type="similarity">
    <text evidence="1">Belongs to the sigma-70 factor family. ECF subfamily.</text>
</comment>
<evidence type="ECO:0000256" key="2">
    <source>
        <dbReference type="ARBA" id="ARBA00023015"/>
    </source>
</evidence>
<evidence type="ECO:0000256" key="5">
    <source>
        <dbReference type="ARBA" id="ARBA00023163"/>
    </source>
</evidence>
<dbReference type="InterPro" id="IPR014284">
    <property type="entry name" value="RNA_pol_sigma-70_dom"/>
</dbReference>
<dbReference type="Gene3D" id="1.10.10.10">
    <property type="entry name" value="Winged helix-like DNA-binding domain superfamily/Winged helix DNA-binding domain"/>
    <property type="match status" value="1"/>
</dbReference>
<evidence type="ECO:0000313" key="8">
    <source>
        <dbReference type="EMBL" id="ALO13689.1"/>
    </source>
</evidence>
<dbReference type="Pfam" id="PF04542">
    <property type="entry name" value="Sigma70_r2"/>
    <property type="match status" value="1"/>
</dbReference>
<dbReference type="SUPFAM" id="SSF88659">
    <property type="entry name" value="Sigma3 and sigma4 domains of RNA polymerase sigma factors"/>
    <property type="match status" value="1"/>
</dbReference>
<dbReference type="InterPro" id="IPR039425">
    <property type="entry name" value="RNA_pol_sigma-70-like"/>
</dbReference>
<proteinExistence type="inferred from homology"/>
<evidence type="ECO:0000256" key="1">
    <source>
        <dbReference type="ARBA" id="ARBA00010641"/>
    </source>
</evidence>
<dbReference type="AlphaFoldDB" id="A0A0S2HUC3"/>
<protein>
    <submittedName>
        <fullName evidence="8">Sigma-W factor</fullName>
    </submittedName>
</protein>
<dbReference type="EMBL" id="CP013118">
    <property type="protein sequence ID" value="ALO13689.1"/>
    <property type="molecule type" value="Genomic_DNA"/>
</dbReference>
<dbReference type="RefSeq" id="WP_057951330.1">
    <property type="nucleotide sequence ID" value="NZ_CP013118.1"/>
</dbReference>
<evidence type="ECO:0000256" key="4">
    <source>
        <dbReference type="ARBA" id="ARBA00023125"/>
    </source>
</evidence>
<evidence type="ECO:0000259" key="6">
    <source>
        <dbReference type="Pfam" id="PF04542"/>
    </source>
</evidence>
<dbReference type="PANTHER" id="PTHR43133">
    <property type="entry name" value="RNA POLYMERASE ECF-TYPE SIGMA FACTO"/>
    <property type="match status" value="1"/>
</dbReference>
<dbReference type="SUPFAM" id="SSF88946">
    <property type="entry name" value="Sigma2 domain of RNA polymerase sigma factors"/>
    <property type="match status" value="1"/>
</dbReference>
<dbReference type="Gene3D" id="1.10.1740.10">
    <property type="match status" value="1"/>
</dbReference>
<dbReference type="OrthoDB" id="795989at2"/>
<evidence type="ECO:0000259" key="7">
    <source>
        <dbReference type="Pfam" id="PF08281"/>
    </source>
</evidence>
<dbReference type="Pfam" id="PF08281">
    <property type="entry name" value="Sigma70_r4_2"/>
    <property type="match status" value="1"/>
</dbReference>
<keyword evidence="5" id="KW-0804">Transcription</keyword>
<dbReference type="PANTHER" id="PTHR43133:SF8">
    <property type="entry name" value="RNA POLYMERASE SIGMA FACTOR HI_1459-RELATED"/>
    <property type="match status" value="1"/>
</dbReference>
<dbReference type="KEGG" id="blq:L21SP5_00007"/>
<name>A0A0S2HUC3_9BACT</name>
<keyword evidence="4" id="KW-0238">DNA-binding</keyword>
<feature type="domain" description="RNA polymerase sigma factor 70 region 4 type 2" evidence="7">
    <location>
        <begin position="103"/>
        <end position="155"/>
    </location>
</feature>
<keyword evidence="2" id="KW-0805">Transcription regulation</keyword>
<dbReference type="InterPro" id="IPR013325">
    <property type="entry name" value="RNA_pol_sigma_r2"/>
</dbReference>
<reference evidence="8 9" key="1">
    <citation type="submission" date="2015-11" db="EMBL/GenBank/DDBJ databases">
        <title>Description and complete genome sequence of a novel strain predominating in hypersaline microbial mats and representing a new family of the Bacteriodetes phylum.</title>
        <authorList>
            <person name="Spring S."/>
            <person name="Bunk B."/>
            <person name="Sproer C."/>
            <person name="Klenk H.-P."/>
        </authorList>
    </citation>
    <scope>NUCLEOTIDE SEQUENCE [LARGE SCALE GENOMIC DNA]</scope>
    <source>
        <strain evidence="8 9">L21-Spi-D4</strain>
    </source>
</reference>
<gene>
    <name evidence="8" type="primary">sigW_1</name>
    <name evidence="8" type="ORF">L21SP5_00007</name>
</gene>
<dbReference type="Proteomes" id="UP000064893">
    <property type="component" value="Chromosome"/>
</dbReference>
<dbReference type="InterPro" id="IPR013249">
    <property type="entry name" value="RNA_pol_sigma70_r4_t2"/>
</dbReference>
<dbReference type="GO" id="GO:0016987">
    <property type="term" value="F:sigma factor activity"/>
    <property type="evidence" value="ECO:0007669"/>
    <property type="project" value="UniProtKB-KW"/>
</dbReference>
<dbReference type="InterPro" id="IPR036388">
    <property type="entry name" value="WH-like_DNA-bd_sf"/>
</dbReference>
<dbReference type="NCBIfam" id="TIGR02937">
    <property type="entry name" value="sigma70-ECF"/>
    <property type="match status" value="1"/>
</dbReference>
<dbReference type="InterPro" id="IPR013324">
    <property type="entry name" value="RNA_pol_sigma_r3/r4-like"/>
</dbReference>
<dbReference type="CDD" id="cd06171">
    <property type="entry name" value="Sigma70_r4"/>
    <property type="match status" value="1"/>
</dbReference>
<evidence type="ECO:0000313" key="9">
    <source>
        <dbReference type="Proteomes" id="UP000064893"/>
    </source>
</evidence>
<keyword evidence="9" id="KW-1185">Reference proteome</keyword>
<dbReference type="GO" id="GO:0006352">
    <property type="term" value="P:DNA-templated transcription initiation"/>
    <property type="evidence" value="ECO:0007669"/>
    <property type="project" value="InterPro"/>
</dbReference>
<feature type="domain" description="RNA polymerase sigma-70 region 2" evidence="6">
    <location>
        <begin position="14"/>
        <end position="77"/>
    </location>
</feature>
<organism evidence="8 9">
    <name type="scientific">Salinivirga cyanobacteriivorans</name>
    <dbReference type="NCBI Taxonomy" id="1307839"/>
    <lineage>
        <taxon>Bacteria</taxon>
        <taxon>Pseudomonadati</taxon>
        <taxon>Bacteroidota</taxon>
        <taxon>Bacteroidia</taxon>
        <taxon>Bacteroidales</taxon>
        <taxon>Salinivirgaceae</taxon>
        <taxon>Salinivirga</taxon>
    </lineage>
</organism>